<dbReference type="eggNOG" id="KOG0554">
    <property type="taxonomic scope" value="Eukaryota"/>
</dbReference>
<name>V4T2W9_CITCL</name>
<gene>
    <name evidence="1" type="ORF">CICLE_v10003532mg</name>
</gene>
<evidence type="ECO:0000313" key="1">
    <source>
        <dbReference type="EMBL" id="ESR45705.1"/>
    </source>
</evidence>
<keyword evidence="2" id="KW-1185">Reference proteome</keyword>
<dbReference type="Proteomes" id="UP000030687">
    <property type="component" value="Unassembled WGS sequence"/>
</dbReference>
<reference evidence="1 2" key="1">
    <citation type="submission" date="2013-10" db="EMBL/GenBank/DDBJ databases">
        <authorList>
            <consortium name="International Citrus Genome Consortium"/>
            <person name="Jenkins J."/>
            <person name="Schmutz J."/>
            <person name="Prochnik S."/>
            <person name="Rokhsar D."/>
            <person name="Gmitter F."/>
            <person name="Ollitrault P."/>
            <person name="Machado M."/>
            <person name="Talon M."/>
            <person name="Wincker P."/>
            <person name="Jaillon O."/>
            <person name="Morgante M."/>
        </authorList>
    </citation>
    <scope>NUCLEOTIDE SEQUENCE</scope>
    <source>
        <strain evidence="2">cv. Clemenules</strain>
    </source>
</reference>
<sequence length="69" mass="7366">MSKASLKKVADSRQLVQTGTCVYVEGVLAIPPVGAGIKQKIELRVKKVIDVGLVAAEYPLSRKSTILSI</sequence>
<dbReference type="Gramene" id="ESR45705">
    <property type="protein sequence ID" value="ESR45705"/>
    <property type="gene ID" value="CICLE_v10003532mg"/>
</dbReference>
<dbReference type="AlphaFoldDB" id="V4T2W9"/>
<accession>V4T2W9</accession>
<evidence type="ECO:0000313" key="2">
    <source>
        <dbReference type="Proteomes" id="UP000030687"/>
    </source>
</evidence>
<proteinExistence type="predicted"/>
<organism evidence="1 2">
    <name type="scientific">Citrus clementina</name>
    <name type="common">Clementine</name>
    <name type="synonym">Citrus deliciosa x Citrus sinensis</name>
    <dbReference type="NCBI Taxonomy" id="85681"/>
    <lineage>
        <taxon>Eukaryota</taxon>
        <taxon>Viridiplantae</taxon>
        <taxon>Streptophyta</taxon>
        <taxon>Embryophyta</taxon>
        <taxon>Tracheophyta</taxon>
        <taxon>Spermatophyta</taxon>
        <taxon>Magnoliopsida</taxon>
        <taxon>eudicotyledons</taxon>
        <taxon>Gunneridae</taxon>
        <taxon>Pentapetalae</taxon>
        <taxon>rosids</taxon>
        <taxon>malvids</taxon>
        <taxon>Sapindales</taxon>
        <taxon>Rutaceae</taxon>
        <taxon>Aurantioideae</taxon>
        <taxon>Citrus</taxon>
    </lineage>
</organism>
<protein>
    <submittedName>
        <fullName evidence="1">Uncharacterized protein</fullName>
    </submittedName>
</protein>
<dbReference type="EMBL" id="KI536799">
    <property type="protein sequence ID" value="ESR45705.1"/>
    <property type="molecule type" value="Genomic_DNA"/>
</dbReference>
<dbReference type="STRING" id="85681.V4T2W9"/>
<dbReference type="KEGG" id="cic:CICLE_v10003532mg"/>
<dbReference type="InParanoid" id="V4T2W9"/>